<name>A0ABW5TU01_9SPHI</name>
<dbReference type="Proteomes" id="UP001597546">
    <property type="component" value="Unassembled WGS sequence"/>
</dbReference>
<dbReference type="PROSITE" id="PS51724">
    <property type="entry name" value="SPOR"/>
    <property type="match status" value="1"/>
</dbReference>
<organism evidence="3 4">
    <name type="scientific">Pedobacter alpinus</name>
    <dbReference type="NCBI Taxonomy" id="1590643"/>
    <lineage>
        <taxon>Bacteria</taxon>
        <taxon>Pseudomonadati</taxon>
        <taxon>Bacteroidota</taxon>
        <taxon>Sphingobacteriia</taxon>
        <taxon>Sphingobacteriales</taxon>
        <taxon>Sphingobacteriaceae</taxon>
        <taxon>Pedobacter</taxon>
    </lineage>
</organism>
<sequence length="145" mass="16696">MNIKRSLFTLLISLLAAGAFSQEAAKVTVIKDPLIDSLIARRIALNKGVNRDGTPIIVYGYRVQVFFGNDRKEAYNEQSRFNSLYPELATYISYTQPNYRVKVGDFRTKAEAQKLLNELRPQFPTLFIFNERINPLKADEYNVDR</sequence>
<dbReference type="RefSeq" id="WP_379045539.1">
    <property type="nucleotide sequence ID" value="NZ_JBHSKW010000056.1"/>
</dbReference>
<keyword evidence="4" id="KW-1185">Reference proteome</keyword>
<feature type="chain" id="PRO_5045340458" evidence="1">
    <location>
        <begin position="22"/>
        <end position="145"/>
    </location>
</feature>
<accession>A0ABW5TU01</accession>
<dbReference type="InterPro" id="IPR036680">
    <property type="entry name" value="SPOR-like_sf"/>
</dbReference>
<proteinExistence type="predicted"/>
<protein>
    <submittedName>
        <fullName evidence="3">SPOR domain-containing protein</fullName>
    </submittedName>
</protein>
<keyword evidence="1" id="KW-0732">Signal</keyword>
<dbReference type="InterPro" id="IPR007730">
    <property type="entry name" value="SPOR-like_dom"/>
</dbReference>
<dbReference type="Gene3D" id="3.30.70.1070">
    <property type="entry name" value="Sporulation related repeat"/>
    <property type="match status" value="1"/>
</dbReference>
<reference evidence="4" key="1">
    <citation type="journal article" date="2019" name="Int. J. Syst. Evol. Microbiol.">
        <title>The Global Catalogue of Microorganisms (GCM) 10K type strain sequencing project: providing services to taxonomists for standard genome sequencing and annotation.</title>
        <authorList>
            <consortium name="The Broad Institute Genomics Platform"/>
            <consortium name="The Broad Institute Genome Sequencing Center for Infectious Disease"/>
            <person name="Wu L."/>
            <person name="Ma J."/>
        </authorList>
    </citation>
    <scope>NUCLEOTIDE SEQUENCE [LARGE SCALE GENOMIC DNA]</scope>
    <source>
        <strain evidence="4">KCTC 42456</strain>
    </source>
</reference>
<comment type="caution">
    <text evidence="3">The sequence shown here is derived from an EMBL/GenBank/DDBJ whole genome shotgun (WGS) entry which is preliminary data.</text>
</comment>
<gene>
    <name evidence="3" type="ORF">ACFSSE_07845</name>
</gene>
<feature type="signal peptide" evidence="1">
    <location>
        <begin position="1"/>
        <end position="21"/>
    </location>
</feature>
<dbReference type="SUPFAM" id="SSF110997">
    <property type="entry name" value="Sporulation related repeat"/>
    <property type="match status" value="1"/>
</dbReference>
<dbReference type="Pfam" id="PF05036">
    <property type="entry name" value="SPOR"/>
    <property type="match status" value="1"/>
</dbReference>
<evidence type="ECO:0000313" key="3">
    <source>
        <dbReference type="EMBL" id="MFD2731616.1"/>
    </source>
</evidence>
<evidence type="ECO:0000313" key="4">
    <source>
        <dbReference type="Proteomes" id="UP001597546"/>
    </source>
</evidence>
<evidence type="ECO:0000256" key="1">
    <source>
        <dbReference type="SAM" id="SignalP"/>
    </source>
</evidence>
<evidence type="ECO:0000259" key="2">
    <source>
        <dbReference type="PROSITE" id="PS51724"/>
    </source>
</evidence>
<dbReference type="EMBL" id="JBHULV010000024">
    <property type="protein sequence ID" value="MFD2731616.1"/>
    <property type="molecule type" value="Genomic_DNA"/>
</dbReference>
<feature type="domain" description="SPOR" evidence="2">
    <location>
        <begin position="55"/>
        <end position="135"/>
    </location>
</feature>